<evidence type="ECO:0000313" key="3">
    <source>
        <dbReference type="Proteomes" id="UP000095347"/>
    </source>
</evidence>
<comment type="caution">
    <text evidence="2">The sequence shown here is derived from an EMBL/GenBank/DDBJ whole genome shotgun (WGS) entry which is preliminary data.</text>
</comment>
<organism evidence="2 3">
    <name type="scientific">Magnetovibrio blakemorei</name>
    <dbReference type="NCBI Taxonomy" id="28181"/>
    <lineage>
        <taxon>Bacteria</taxon>
        <taxon>Pseudomonadati</taxon>
        <taxon>Pseudomonadota</taxon>
        <taxon>Alphaproteobacteria</taxon>
        <taxon>Rhodospirillales</taxon>
        <taxon>Magnetovibrionaceae</taxon>
        <taxon>Magnetovibrio</taxon>
    </lineage>
</organism>
<dbReference type="AlphaFoldDB" id="A0A1E5Q442"/>
<proteinExistence type="predicted"/>
<sequence>MGFFGKIFGTEAALQGVVSGVTRGLDALVYTDEEKAGDAAKDRSEARKMVVEWMASTQGQSLARRLLALIITAVWLLQYLTSMALDLVAIWEVNPVNLQLASSVIGERAGAMNGAMMLILGFYFAAPHMGDIAKAALLKFGGKS</sequence>
<dbReference type="Proteomes" id="UP000095347">
    <property type="component" value="Unassembled WGS sequence"/>
</dbReference>
<keyword evidence="1" id="KW-1133">Transmembrane helix</keyword>
<keyword evidence="1" id="KW-0812">Transmembrane</keyword>
<evidence type="ECO:0000256" key="1">
    <source>
        <dbReference type="SAM" id="Phobius"/>
    </source>
</evidence>
<keyword evidence="1" id="KW-0472">Membrane</keyword>
<protein>
    <submittedName>
        <fullName evidence="2">Uncharacterized protein</fullName>
    </submittedName>
</protein>
<accession>A0A1E5Q442</accession>
<dbReference type="OrthoDB" id="5877149at2"/>
<name>A0A1E5Q442_9PROT</name>
<reference evidence="3" key="1">
    <citation type="submission" date="2016-07" db="EMBL/GenBank/DDBJ databases">
        <authorList>
            <person name="Florea S."/>
            <person name="Webb J.S."/>
            <person name="Jaromczyk J."/>
            <person name="Schardl C.L."/>
        </authorList>
    </citation>
    <scope>NUCLEOTIDE SEQUENCE [LARGE SCALE GENOMIC DNA]</scope>
    <source>
        <strain evidence="3">MV-1</strain>
    </source>
</reference>
<dbReference type="STRING" id="28181.BEN30_00710"/>
<dbReference type="EMBL" id="MCGG01000067">
    <property type="protein sequence ID" value="OEJ64645.1"/>
    <property type="molecule type" value="Genomic_DNA"/>
</dbReference>
<feature type="transmembrane region" description="Helical" evidence="1">
    <location>
        <begin position="66"/>
        <end position="91"/>
    </location>
</feature>
<keyword evidence="3" id="KW-1185">Reference proteome</keyword>
<evidence type="ECO:0000313" key="2">
    <source>
        <dbReference type="EMBL" id="OEJ64645.1"/>
    </source>
</evidence>
<dbReference type="RefSeq" id="WP_069959147.1">
    <property type="nucleotide sequence ID" value="NZ_MCGG01000067.1"/>
</dbReference>
<gene>
    <name evidence="2" type="ORF">BEN30_00710</name>
</gene>
<feature type="transmembrane region" description="Helical" evidence="1">
    <location>
        <begin position="111"/>
        <end position="130"/>
    </location>
</feature>